<proteinExistence type="predicted"/>
<evidence type="ECO:0000256" key="3">
    <source>
        <dbReference type="ARBA" id="ARBA00023157"/>
    </source>
</evidence>
<feature type="disulfide bond" evidence="5">
    <location>
        <begin position="51"/>
        <end position="115"/>
    </location>
</feature>
<evidence type="ECO:0000256" key="6">
    <source>
        <dbReference type="SAM" id="SignalP"/>
    </source>
</evidence>
<feature type="disulfide bond" evidence="5">
    <location>
        <begin position="95"/>
        <end position="105"/>
    </location>
</feature>
<dbReference type="InterPro" id="IPR001190">
    <property type="entry name" value="SRCR"/>
</dbReference>
<evidence type="ECO:0000259" key="7">
    <source>
        <dbReference type="PROSITE" id="PS50287"/>
    </source>
</evidence>
<evidence type="ECO:0000256" key="2">
    <source>
        <dbReference type="ARBA" id="ARBA00022737"/>
    </source>
</evidence>
<dbReference type="AlphaFoldDB" id="A0A9B0TNF9"/>
<keyword evidence="8" id="KW-1185">Reference proteome</keyword>
<dbReference type="FunFam" id="3.10.250.10:FF:000003">
    <property type="entry name" value="Deleted in malignant brain tumors 1"/>
    <property type="match status" value="1"/>
</dbReference>
<feature type="domain" description="SRCR" evidence="7">
    <location>
        <begin position="26"/>
        <end position="126"/>
    </location>
</feature>
<keyword evidence="3 5" id="KW-1015">Disulfide bond</keyword>
<dbReference type="Gene3D" id="3.10.250.10">
    <property type="entry name" value="SRCR-like domain"/>
    <property type="match status" value="1"/>
</dbReference>
<dbReference type="GeneID" id="102814461"/>
<accession>A0A9B0TNF9</accession>
<dbReference type="Pfam" id="PF00530">
    <property type="entry name" value="SRCR"/>
    <property type="match status" value="1"/>
</dbReference>
<feature type="signal peptide" evidence="6">
    <location>
        <begin position="1"/>
        <end position="21"/>
    </location>
</feature>
<dbReference type="PROSITE" id="PS50287">
    <property type="entry name" value="SRCR_2"/>
    <property type="match status" value="1"/>
</dbReference>
<feature type="disulfide bond" evidence="5">
    <location>
        <begin position="64"/>
        <end position="125"/>
    </location>
</feature>
<evidence type="ECO:0000256" key="1">
    <source>
        <dbReference type="ARBA" id="ARBA00022729"/>
    </source>
</evidence>
<evidence type="ECO:0000256" key="5">
    <source>
        <dbReference type="PROSITE-ProRule" id="PRU00196"/>
    </source>
</evidence>
<dbReference type="InterPro" id="IPR036772">
    <property type="entry name" value="SRCR-like_dom_sf"/>
</dbReference>
<dbReference type="PANTHER" id="PTHR47653:SF1">
    <property type="entry name" value="DELETED IN MALIGNANT BRAIN TUMORS 1 PROTEIN"/>
    <property type="match status" value="1"/>
</dbReference>
<feature type="chain" id="PRO_5039105208" evidence="6">
    <location>
        <begin position="22"/>
        <end position="142"/>
    </location>
</feature>
<dbReference type="SMART" id="SM00202">
    <property type="entry name" value="SR"/>
    <property type="match status" value="1"/>
</dbReference>
<evidence type="ECO:0000256" key="4">
    <source>
        <dbReference type="ARBA" id="ARBA00023180"/>
    </source>
</evidence>
<dbReference type="GO" id="GO:0016020">
    <property type="term" value="C:membrane"/>
    <property type="evidence" value="ECO:0007669"/>
    <property type="project" value="InterPro"/>
</dbReference>
<keyword evidence="4" id="KW-0325">Glycoprotein</keyword>
<dbReference type="PANTHER" id="PTHR47653">
    <property type="entry name" value="PROTEIN BARK BEETLE"/>
    <property type="match status" value="1"/>
</dbReference>
<keyword evidence="1 6" id="KW-0732">Signal</keyword>
<evidence type="ECO:0000313" key="8">
    <source>
        <dbReference type="Proteomes" id="UP000504623"/>
    </source>
</evidence>
<dbReference type="RefSeq" id="XP_006867522.1">
    <property type="nucleotide sequence ID" value="XM_006867460.1"/>
</dbReference>
<evidence type="ECO:0000313" key="9">
    <source>
        <dbReference type="RefSeq" id="XP_006867522.1"/>
    </source>
</evidence>
<protein>
    <submittedName>
        <fullName evidence="9">Deleted in malignant brain tumors 1 protein-like</fullName>
    </submittedName>
</protein>
<keyword evidence="2" id="KW-0677">Repeat</keyword>
<organism evidence="8 9">
    <name type="scientific">Chrysochloris asiatica</name>
    <name type="common">Cape golden mole</name>
    <dbReference type="NCBI Taxonomy" id="185453"/>
    <lineage>
        <taxon>Eukaryota</taxon>
        <taxon>Metazoa</taxon>
        <taxon>Chordata</taxon>
        <taxon>Craniata</taxon>
        <taxon>Vertebrata</taxon>
        <taxon>Euteleostomi</taxon>
        <taxon>Mammalia</taxon>
        <taxon>Eutheria</taxon>
        <taxon>Afrotheria</taxon>
        <taxon>Chrysochloridae</taxon>
        <taxon>Chrysochlorinae</taxon>
        <taxon>Chrysochloris</taxon>
    </lineage>
</organism>
<name>A0A9B0TNF9_CHRAS</name>
<dbReference type="PRINTS" id="PR00258">
    <property type="entry name" value="SPERACTRCPTR"/>
</dbReference>
<gene>
    <name evidence="9" type="primary">LOC102814461</name>
</gene>
<reference evidence="9" key="1">
    <citation type="submission" date="2025-08" db="UniProtKB">
        <authorList>
            <consortium name="RefSeq"/>
        </authorList>
    </citation>
    <scope>IDENTIFICATION</scope>
    <source>
        <tissue evidence="9">Spleen</tissue>
    </source>
</reference>
<dbReference type="InterPro" id="IPR053243">
    <property type="entry name" value="SJ_maturation_regulator"/>
</dbReference>
<sequence>MGSQALLPCLLLFHAVILHEADWLAVQLVEGSGRCSGRVEVYFEGTWGTVCDDLWGENEAQVVCQQLGCGTAVSAPGEAQFGQGSGPILLDNVQCSGTEASLGQCAHADWFAHNCWHGEDAGVICSDLMLGKLTACSLVDTP</sequence>
<dbReference type="OrthoDB" id="9540020at2759"/>
<dbReference type="SUPFAM" id="SSF56487">
    <property type="entry name" value="SRCR-like"/>
    <property type="match status" value="1"/>
</dbReference>
<dbReference type="Proteomes" id="UP000504623">
    <property type="component" value="Unplaced"/>
</dbReference>
<dbReference type="GO" id="GO:0045217">
    <property type="term" value="P:cell-cell junction maintenance"/>
    <property type="evidence" value="ECO:0007669"/>
    <property type="project" value="TreeGrafter"/>
</dbReference>
<dbReference type="PROSITE" id="PS00420">
    <property type="entry name" value="SRCR_1"/>
    <property type="match status" value="1"/>
</dbReference>